<feature type="signal peptide" evidence="1">
    <location>
        <begin position="1"/>
        <end position="31"/>
    </location>
</feature>
<organism evidence="2 3">
    <name type="scientific">Hoylesella saccharolytica F0055</name>
    <dbReference type="NCBI Taxonomy" id="1127699"/>
    <lineage>
        <taxon>Bacteria</taxon>
        <taxon>Pseudomonadati</taxon>
        <taxon>Bacteroidota</taxon>
        <taxon>Bacteroidia</taxon>
        <taxon>Bacteroidales</taxon>
        <taxon>Prevotellaceae</taxon>
        <taxon>Hoylesella</taxon>
    </lineage>
</organism>
<dbReference type="PROSITE" id="PS51257">
    <property type="entry name" value="PROKAR_LIPOPROTEIN"/>
    <property type="match status" value="1"/>
</dbReference>
<name>L1NDH7_9BACT</name>
<evidence type="ECO:0008006" key="4">
    <source>
        <dbReference type="Google" id="ProtNLM"/>
    </source>
</evidence>
<dbReference type="HOGENOM" id="CLU_035806_0_0_10"/>
<accession>L1NDH7</accession>
<evidence type="ECO:0000313" key="2">
    <source>
        <dbReference type="EMBL" id="EKY01569.1"/>
    </source>
</evidence>
<evidence type="ECO:0000256" key="1">
    <source>
        <dbReference type="SAM" id="SignalP"/>
    </source>
</evidence>
<dbReference type="PATRIC" id="fig|1127699.3.peg.917"/>
<dbReference type="EMBL" id="AMEP01000067">
    <property type="protein sequence ID" value="EKY01569.1"/>
    <property type="molecule type" value="Genomic_DNA"/>
</dbReference>
<sequence>MVNKKHTKMKKIHILQFMLLLAVLLLISACATEDNANKQEIKQPDTKGLTAFASADNADTQSRTTGSYNKGINFYWTEGDRLWVKNPASTPTLQQDAVNNISTELTASPIIGGVQRAEKAKFWFSGTFTDNSYHVRYTGKGNTLADKVTINAQQTQLVPNDASHIGEDGDCGIATAQKVGDRYHFDLEHKAAYLTFMPYNSPTGITYSAIISLKKIKVTADKVIAGIFDFDDNGLDYSDAKRPATGSKSIELSLSGFILPATADATTANAVTMVMAPGTYSTFSIEYTVRDPVNRVFTVTKNYTNITFHAGKNKPINSDLMVFDDLRYYWDAKEEYHFGHRLADGSVIIGGNDYPKSKATDPDRWYNEAMGYNDPTDNAPAVVVVTHTATQCPNINELMWYYDKGDAQWDNSLQWVCMGQVHTGGMWFKKQSTIVRDEPTVSSIDDLKKRAPDGNDYTKSTVVQPLWGPQKLVPQGRPANTDDYFWLPRLGYYNGDNLENIDGYGDYYSCTPYPGTTTRCYALGFTSGNLLIFPAGRSSGFCVWKAQ</sequence>
<protein>
    <recommendedName>
        <fullName evidence="4">Fibrobacter succinogene major domain protein</fullName>
    </recommendedName>
</protein>
<keyword evidence="1" id="KW-0732">Signal</keyword>
<dbReference type="Proteomes" id="UP000010433">
    <property type="component" value="Unassembled WGS sequence"/>
</dbReference>
<feature type="chain" id="PRO_5003954500" description="Fibrobacter succinogene major domain protein" evidence="1">
    <location>
        <begin position="32"/>
        <end position="547"/>
    </location>
</feature>
<proteinExistence type="predicted"/>
<keyword evidence="3" id="KW-1185">Reference proteome</keyword>
<reference evidence="2 3" key="1">
    <citation type="submission" date="2012-05" db="EMBL/GenBank/DDBJ databases">
        <authorList>
            <person name="Weinstock G."/>
            <person name="Sodergren E."/>
            <person name="Lobos E.A."/>
            <person name="Fulton L."/>
            <person name="Fulton R."/>
            <person name="Courtney L."/>
            <person name="Fronick C."/>
            <person name="O'Laughlin M."/>
            <person name="Godfrey J."/>
            <person name="Wilson R.M."/>
            <person name="Miner T."/>
            <person name="Farmer C."/>
            <person name="Delehaunty K."/>
            <person name="Cordes M."/>
            <person name="Minx P."/>
            <person name="Tomlinson C."/>
            <person name="Chen J."/>
            <person name="Wollam A."/>
            <person name="Pepin K.H."/>
            <person name="Bhonagiri V."/>
            <person name="Zhang X."/>
            <person name="Suruliraj S."/>
            <person name="Warren W."/>
            <person name="Mitreva M."/>
            <person name="Mardis E.R."/>
            <person name="Wilson R.K."/>
        </authorList>
    </citation>
    <scope>NUCLEOTIDE SEQUENCE [LARGE SCALE GENOMIC DNA]</scope>
    <source>
        <strain evidence="2 3">F0055</strain>
    </source>
</reference>
<gene>
    <name evidence="2" type="ORF">HMPREF9151_00993</name>
</gene>
<dbReference type="STRING" id="1127699.HMPREF9151_00993"/>
<comment type="caution">
    <text evidence="2">The sequence shown here is derived from an EMBL/GenBank/DDBJ whole genome shotgun (WGS) entry which is preliminary data.</text>
</comment>
<evidence type="ECO:0000313" key="3">
    <source>
        <dbReference type="Proteomes" id="UP000010433"/>
    </source>
</evidence>
<dbReference type="AlphaFoldDB" id="L1NDH7"/>